<dbReference type="GO" id="GO:0050479">
    <property type="term" value="F:glyceryl-ether monooxygenase activity"/>
    <property type="evidence" value="ECO:0007669"/>
    <property type="project" value="TreeGrafter"/>
</dbReference>
<dbReference type="GO" id="GO:0006643">
    <property type="term" value="P:membrane lipid metabolic process"/>
    <property type="evidence" value="ECO:0007669"/>
    <property type="project" value="TreeGrafter"/>
</dbReference>
<keyword evidence="6 7" id="KW-0472">Membrane</keyword>
<keyword evidence="4" id="KW-0560">Oxidoreductase</keyword>
<dbReference type="GO" id="GO:0012505">
    <property type="term" value="C:endomembrane system"/>
    <property type="evidence" value="ECO:0007669"/>
    <property type="project" value="UniProtKB-SubCell"/>
</dbReference>
<dbReference type="Pfam" id="PF04116">
    <property type="entry name" value="FA_hydroxylase"/>
    <property type="match status" value="1"/>
</dbReference>
<evidence type="ECO:0000256" key="3">
    <source>
        <dbReference type="ARBA" id="ARBA00022989"/>
    </source>
</evidence>
<evidence type="ECO:0000256" key="7">
    <source>
        <dbReference type="SAM" id="Phobius"/>
    </source>
</evidence>
<proteinExistence type="predicted"/>
<feature type="transmembrane region" description="Helical" evidence="7">
    <location>
        <begin position="354"/>
        <end position="372"/>
    </location>
</feature>
<accession>A0A1W1ZJH5</accession>
<feature type="transmembrane region" description="Helical" evidence="7">
    <location>
        <begin position="330"/>
        <end position="347"/>
    </location>
</feature>
<dbReference type="PANTHER" id="PTHR21624">
    <property type="entry name" value="STEROL DESATURASE-RELATED PROTEIN"/>
    <property type="match status" value="1"/>
</dbReference>
<feature type="transmembrane region" description="Helical" evidence="7">
    <location>
        <begin position="378"/>
        <end position="396"/>
    </location>
</feature>
<evidence type="ECO:0000256" key="4">
    <source>
        <dbReference type="ARBA" id="ARBA00023002"/>
    </source>
</evidence>
<dbReference type="STRING" id="151894.SAMN04488524_0761"/>
<keyword evidence="3 7" id="KW-1133">Transmembrane helix</keyword>
<name>A0A1W1ZJH5_9SPHI</name>
<organism evidence="9 10">
    <name type="scientific">Pedobacter africanus</name>
    <dbReference type="NCBI Taxonomy" id="151894"/>
    <lineage>
        <taxon>Bacteria</taxon>
        <taxon>Pseudomonadati</taxon>
        <taxon>Bacteroidota</taxon>
        <taxon>Sphingobacteriia</taxon>
        <taxon>Sphingobacteriales</taxon>
        <taxon>Sphingobacteriaceae</taxon>
        <taxon>Pedobacter</taxon>
    </lineage>
</organism>
<dbReference type="GO" id="GO:0016020">
    <property type="term" value="C:membrane"/>
    <property type="evidence" value="ECO:0007669"/>
    <property type="project" value="GOC"/>
</dbReference>
<evidence type="ECO:0000256" key="6">
    <source>
        <dbReference type="ARBA" id="ARBA00023136"/>
    </source>
</evidence>
<feature type="transmembrane region" description="Helical" evidence="7">
    <location>
        <begin position="305"/>
        <end position="324"/>
    </location>
</feature>
<feature type="transmembrane region" description="Helical" evidence="7">
    <location>
        <begin position="53"/>
        <end position="70"/>
    </location>
</feature>
<evidence type="ECO:0000256" key="2">
    <source>
        <dbReference type="ARBA" id="ARBA00022692"/>
    </source>
</evidence>
<dbReference type="AlphaFoldDB" id="A0A1W1ZJH5"/>
<reference evidence="10" key="1">
    <citation type="submission" date="2017-04" db="EMBL/GenBank/DDBJ databases">
        <authorList>
            <person name="Varghese N."/>
            <person name="Submissions S."/>
        </authorList>
    </citation>
    <scope>NUCLEOTIDE SEQUENCE [LARGE SCALE GENOMIC DNA]</scope>
    <source>
        <strain evidence="10">DSM 12126</strain>
    </source>
</reference>
<protein>
    <submittedName>
        <fullName evidence="9">Sterol desaturase/sphingolipid hydroxylase, fatty acid hydroxylase superfamily</fullName>
    </submittedName>
</protein>
<comment type="subcellular location">
    <subcellularLocation>
        <location evidence="1">Endomembrane system</location>
        <topology evidence="1">Multi-pass membrane protein</topology>
    </subcellularLocation>
</comment>
<evidence type="ECO:0000313" key="10">
    <source>
        <dbReference type="Proteomes" id="UP000192756"/>
    </source>
</evidence>
<keyword evidence="5" id="KW-0443">Lipid metabolism</keyword>
<keyword evidence="2 7" id="KW-0812">Transmembrane</keyword>
<dbReference type="GO" id="GO:0008610">
    <property type="term" value="P:lipid biosynthetic process"/>
    <property type="evidence" value="ECO:0007669"/>
    <property type="project" value="InterPro"/>
</dbReference>
<dbReference type="InterPro" id="IPR051689">
    <property type="entry name" value="Sterol_desaturase/TMEM195"/>
</dbReference>
<gene>
    <name evidence="9" type="ORF">SAMN04488524_0761</name>
</gene>
<sequence length="411" mass="48796">MTMIQLNYLAFAIPAFFIFLFLEYQLAIRMNRIGIFKYEGSVANLSIGIAERLLNLFISASFYSLFYWVYENYALFQIPNKWWVWILLLLTTDLVWYWYHRLGHTINFLWAAHIVHHQSEEFNLTVSARITVFQALIRNIFWCTIPFMGFHPAMVITILLVHGAYSFFTHTQLIGKLGWLEHIFITPSLHGVHHASNEKYLDKNYGDVFVLWDKLFGTFQKEEEKPKYGLTHPIKSYSFLWQHFHYYLEIAEACKQAKGFRAKIRIIFGSPAQLDQEIRPLLEKRYLQHKPVVTYRFKFRTYLDLQLTLCIALLTFITAAYTGLALYDKLFIVAFILLTLINCGALMEQRKWIYYLECMRLIVVLAFAFWKLDILELLILPAVALIVLESVFRLSLHYRNYVLRYEKIYTE</sequence>
<evidence type="ECO:0000256" key="5">
    <source>
        <dbReference type="ARBA" id="ARBA00023098"/>
    </source>
</evidence>
<keyword evidence="10" id="KW-1185">Reference proteome</keyword>
<evidence type="ECO:0000259" key="8">
    <source>
        <dbReference type="Pfam" id="PF04116"/>
    </source>
</evidence>
<evidence type="ECO:0000256" key="1">
    <source>
        <dbReference type="ARBA" id="ARBA00004127"/>
    </source>
</evidence>
<evidence type="ECO:0000313" key="9">
    <source>
        <dbReference type="EMBL" id="SMC48383.1"/>
    </source>
</evidence>
<dbReference type="RefSeq" id="WP_235012453.1">
    <property type="nucleotide sequence ID" value="NZ_FWXT01000001.1"/>
</dbReference>
<dbReference type="GO" id="GO:0005506">
    <property type="term" value="F:iron ion binding"/>
    <property type="evidence" value="ECO:0007669"/>
    <property type="project" value="InterPro"/>
</dbReference>
<feature type="domain" description="Fatty acid hydroxylase" evidence="8">
    <location>
        <begin position="85"/>
        <end position="218"/>
    </location>
</feature>
<feature type="transmembrane region" description="Helical" evidence="7">
    <location>
        <begin position="6"/>
        <end position="27"/>
    </location>
</feature>
<dbReference type="EMBL" id="FWXT01000001">
    <property type="protein sequence ID" value="SMC48383.1"/>
    <property type="molecule type" value="Genomic_DNA"/>
</dbReference>
<dbReference type="Proteomes" id="UP000192756">
    <property type="component" value="Unassembled WGS sequence"/>
</dbReference>
<dbReference type="PANTHER" id="PTHR21624:SF1">
    <property type="entry name" value="ALKYLGLYCEROL MONOOXYGENASE"/>
    <property type="match status" value="1"/>
</dbReference>
<feature type="transmembrane region" description="Helical" evidence="7">
    <location>
        <begin position="82"/>
        <end position="99"/>
    </location>
</feature>
<dbReference type="InterPro" id="IPR006694">
    <property type="entry name" value="Fatty_acid_hydroxylase"/>
</dbReference>